<gene>
    <name evidence="11" type="ORF">K503DRAFT_805211</name>
</gene>
<protein>
    <submittedName>
        <fullName evidence="11">Cytochrome P450</fullName>
    </submittedName>
</protein>
<dbReference type="InterPro" id="IPR036396">
    <property type="entry name" value="Cyt_P450_sf"/>
</dbReference>
<dbReference type="PRINTS" id="PR00385">
    <property type="entry name" value="P450"/>
</dbReference>
<reference evidence="11 12" key="1">
    <citation type="submission" date="2016-06" db="EMBL/GenBank/DDBJ databases">
        <title>Comparative genomics of the ectomycorrhizal sister species Rhizopogon vinicolor and Rhizopogon vesiculosus (Basidiomycota: Boletales) reveals a divergence of the mating type B locus.</title>
        <authorList>
            <consortium name="DOE Joint Genome Institute"/>
            <person name="Mujic A.B."/>
            <person name="Kuo A."/>
            <person name="Tritt A."/>
            <person name="Lipzen A."/>
            <person name="Chen C."/>
            <person name="Johnson J."/>
            <person name="Sharma A."/>
            <person name="Barry K."/>
            <person name="Grigoriev I.V."/>
            <person name="Spatafora J.W."/>
        </authorList>
    </citation>
    <scope>NUCLEOTIDE SEQUENCE [LARGE SCALE GENOMIC DNA]</scope>
    <source>
        <strain evidence="11 12">AM-OR11-026</strain>
    </source>
</reference>
<dbReference type="Pfam" id="PF00067">
    <property type="entry name" value="p450"/>
    <property type="match status" value="1"/>
</dbReference>
<evidence type="ECO:0000256" key="7">
    <source>
        <dbReference type="ARBA" id="ARBA00023004"/>
    </source>
</evidence>
<keyword evidence="4 9" id="KW-0349">Heme</keyword>
<proteinExistence type="inferred from homology"/>
<dbReference type="PRINTS" id="PR00463">
    <property type="entry name" value="EP450I"/>
</dbReference>
<name>A0A1B7MIN9_9AGAM</name>
<dbReference type="Gene3D" id="1.10.630.10">
    <property type="entry name" value="Cytochrome P450"/>
    <property type="match status" value="1"/>
</dbReference>
<keyword evidence="5 9" id="KW-0479">Metal-binding</keyword>
<dbReference type="InterPro" id="IPR050364">
    <property type="entry name" value="Cytochrome_P450_fung"/>
</dbReference>
<dbReference type="Proteomes" id="UP000092154">
    <property type="component" value="Unassembled WGS sequence"/>
</dbReference>
<dbReference type="InterPro" id="IPR017972">
    <property type="entry name" value="Cyt_P450_CS"/>
</dbReference>
<dbReference type="EMBL" id="KV449002">
    <property type="protein sequence ID" value="OAX32462.1"/>
    <property type="molecule type" value="Genomic_DNA"/>
</dbReference>
<evidence type="ECO:0000313" key="12">
    <source>
        <dbReference type="Proteomes" id="UP000092154"/>
    </source>
</evidence>
<evidence type="ECO:0000256" key="6">
    <source>
        <dbReference type="ARBA" id="ARBA00023002"/>
    </source>
</evidence>
<dbReference type="GO" id="GO:0004497">
    <property type="term" value="F:monooxygenase activity"/>
    <property type="evidence" value="ECO:0007669"/>
    <property type="project" value="UniProtKB-KW"/>
</dbReference>
<dbReference type="SUPFAM" id="SSF48264">
    <property type="entry name" value="Cytochrome P450"/>
    <property type="match status" value="1"/>
</dbReference>
<keyword evidence="12" id="KW-1185">Reference proteome</keyword>
<evidence type="ECO:0000256" key="1">
    <source>
        <dbReference type="ARBA" id="ARBA00001971"/>
    </source>
</evidence>
<sequence>MSKAISLVQNLLQDGAAPNLGTILQAFAATTVLSLTYGYNIESQDHPVVKLVQKLNDVFAKEGTAEKAALLETFPFVKNLPSWIPGLGFLERAETCRQLAKEVWDQPFEYTKGEVAAGTAPQSVELETAMKAAAASVYGGRNFMPSYCYTLTGHNYTAGAETSSSVLHTFILAMILFPEVQEKARAQIDSVVGKDRLPTFDDRDSLPYIEALICETMRWHPPVPLGFPHATTTDDVYQGFRIPKGAIIIFNEWAMSRDCVDPDHFDPGRHLLPSGELSPNARMSGSSSFGFGRRVCPGRFFSEGVLWAAFVQILAMLRFSKATDANGRPIEINPVFTNGVTSHPAPFQLSITSTARAQLIDRCQGL</sequence>
<evidence type="ECO:0000256" key="8">
    <source>
        <dbReference type="ARBA" id="ARBA00023033"/>
    </source>
</evidence>
<dbReference type="GO" id="GO:0016705">
    <property type="term" value="F:oxidoreductase activity, acting on paired donors, with incorporation or reduction of molecular oxygen"/>
    <property type="evidence" value="ECO:0007669"/>
    <property type="project" value="InterPro"/>
</dbReference>
<dbReference type="STRING" id="1314800.A0A1B7MIN9"/>
<comment type="pathway">
    <text evidence="2">Secondary metabolite biosynthesis.</text>
</comment>
<feature type="binding site" description="axial binding residue" evidence="9">
    <location>
        <position position="296"/>
    </location>
    <ligand>
        <name>heme</name>
        <dbReference type="ChEBI" id="CHEBI:30413"/>
    </ligand>
    <ligandPart>
        <name>Fe</name>
        <dbReference type="ChEBI" id="CHEBI:18248"/>
    </ligandPart>
</feature>
<evidence type="ECO:0000256" key="4">
    <source>
        <dbReference type="ARBA" id="ARBA00022617"/>
    </source>
</evidence>
<evidence type="ECO:0000256" key="5">
    <source>
        <dbReference type="ARBA" id="ARBA00022723"/>
    </source>
</evidence>
<dbReference type="GO" id="GO:0005506">
    <property type="term" value="F:iron ion binding"/>
    <property type="evidence" value="ECO:0007669"/>
    <property type="project" value="InterPro"/>
</dbReference>
<evidence type="ECO:0000256" key="10">
    <source>
        <dbReference type="RuleBase" id="RU000461"/>
    </source>
</evidence>
<dbReference type="PANTHER" id="PTHR46300">
    <property type="entry name" value="P450, PUTATIVE (EUROFUNG)-RELATED-RELATED"/>
    <property type="match status" value="1"/>
</dbReference>
<evidence type="ECO:0000256" key="9">
    <source>
        <dbReference type="PIRSR" id="PIRSR602401-1"/>
    </source>
</evidence>
<dbReference type="OrthoDB" id="3934656at2759"/>
<comment type="similarity">
    <text evidence="3 10">Belongs to the cytochrome P450 family.</text>
</comment>
<dbReference type="PROSITE" id="PS00086">
    <property type="entry name" value="CYTOCHROME_P450"/>
    <property type="match status" value="1"/>
</dbReference>
<keyword evidence="7 9" id="KW-0408">Iron</keyword>
<keyword evidence="8 10" id="KW-0503">Monooxygenase</keyword>
<dbReference type="InterPro" id="IPR001128">
    <property type="entry name" value="Cyt_P450"/>
</dbReference>
<evidence type="ECO:0000256" key="3">
    <source>
        <dbReference type="ARBA" id="ARBA00010617"/>
    </source>
</evidence>
<dbReference type="InParanoid" id="A0A1B7MIN9"/>
<dbReference type="InterPro" id="IPR002401">
    <property type="entry name" value="Cyt_P450_E_grp-I"/>
</dbReference>
<dbReference type="PANTHER" id="PTHR46300:SF7">
    <property type="entry name" value="P450, PUTATIVE (EUROFUNG)-RELATED"/>
    <property type="match status" value="1"/>
</dbReference>
<keyword evidence="6 10" id="KW-0560">Oxidoreductase</keyword>
<organism evidence="11 12">
    <name type="scientific">Rhizopogon vinicolor AM-OR11-026</name>
    <dbReference type="NCBI Taxonomy" id="1314800"/>
    <lineage>
        <taxon>Eukaryota</taxon>
        <taxon>Fungi</taxon>
        <taxon>Dikarya</taxon>
        <taxon>Basidiomycota</taxon>
        <taxon>Agaricomycotina</taxon>
        <taxon>Agaricomycetes</taxon>
        <taxon>Agaricomycetidae</taxon>
        <taxon>Boletales</taxon>
        <taxon>Suillineae</taxon>
        <taxon>Rhizopogonaceae</taxon>
        <taxon>Rhizopogon</taxon>
    </lineage>
</organism>
<evidence type="ECO:0000256" key="2">
    <source>
        <dbReference type="ARBA" id="ARBA00005179"/>
    </source>
</evidence>
<accession>A0A1B7MIN9</accession>
<dbReference type="GO" id="GO:0020037">
    <property type="term" value="F:heme binding"/>
    <property type="evidence" value="ECO:0007669"/>
    <property type="project" value="InterPro"/>
</dbReference>
<dbReference type="AlphaFoldDB" id="A0A1B7MIN9"/>
<evidence type="ECO:0000313" key="11">
    <source>
        <dbReference type="EMBL" id="OAX32462.1"/>
    </source>
</evidence>
<comment type="cofactor">
    <cofactor evidence="1 9">
        <name>heme</name>
        <dbReference type="ChEBI" id="CHEBI:30413"/>
    </cofactor>
</comment>